<feature type="signal peptide" evidence="6">
    <location>
        <begin position="1"/>
        <end position="22"/>
    </location>
</feature>
<keyword evidence="5 6" id="KW-0326">Glycosidase</keyword>
<dbReference type="EC" id="3.2.1.89" evidence="3 6"/>
<evidence type="ECO:0000256" key="5">
    <source>
        <dbReference type="ARBA" id="ARBA00023295"/>
    </source>
</evidence>
<gene>
    <name evidence="7" type="ORF">B0A48_08441</name>
</gene>
<proteinExistence type="inferred from homology"/>
<keyword evidence="4 6" id="KW-0378">Hydrolase</keyword>
<evidence type="ECO:0000256" key="1">
    <source>
        <dbReference type="ARBA" id="ARBA00001695"/>
    </source>
</evidence>
<dbReference type="GO" id="GO:0015926">
    <property type="term" value="F:glucosidase activity"/>
    <property type="evidence" value="ECO:0007669"/>
    <property type="project" value="InterPro"/>
</dbReference>
<dbReference type="PANTHER" id="PTHR34983:SF1">
    <property type="entry name" value="ARABINOGALACTAN ENDO-BETA-1,4-GALACTANASE A"/>
    <property type="match status" value="1"/>
</dbReference>
<dbReference type="OrthoDB" id="110914at2759"/>
<accession>A0A1V8T5S7</accession>
<dbReference type="InParanoid" id="A0A1V8T5S7"/>
<reference evidence="8" key="1">
    <citation type="submission" date="2017-03" db="EMBL/GenBank/DDBJ databases">
        <title>Genomes of endolithic fungi from Antarctica.</title>
        <authorList>
            <person name="Coleine C."/>
            <person name="Masonjones S."/>
            <person name="Stajich J.E."/>
        </authorList>
    </citation>
    <scope>NUCLEOTIDE SEQUENCE [LARGE SCALE GENOMIC DNA]</scope>
    <source>
        <strain evidence="8">CCFEE 5527</strain>
    </source>
</reference>
<protein>
    <recommendedName>
        <fullName evidence="3 6">Arabinogalactan endo-beta-1,4-galactanase</fullName>
        <ecNumber evidence="3 6">3.2.1.89</ecNumber>
    </recommendedName>
</protein>
<dbReference type="InterPro" id="IPR011683">
    <property type="entry name" value="Glyco_hydro_53"/>
</dbReference>
<evidence type="ECO:0000256" key="3">
    <source>
        <dbReference type="ARBA" id="ARBA00012556"/>
    </source>
</evidence>
<evidence type="ECO:0000256" key="2">
    <source>
        <dbReference type="ARBA" id="ARBA00010687"/>
    </source>
</evidence>
<evidence type="ECO:0000313" key="8">
    <source>
        <dbReference type="Proteomes" id="UP000192596"/>
    </source>
</evidence>
<keyword evidence="6" id="KW-0732">Signal</keyword>
<evidence type="ECO:0000256" key="6">
    <source>
        <dbReference type="RuleBase" id="RU361192"/>
    </source>
</evidence>
<dbReference type="AlphaFoldDB" id="A0A1V8T5S7"/>
<dbReference type="Proteomes" id="UP000192596">
    <property type="component" value="Unassembled WGS sequence"/>
</dbReference>
<comment type="catalytic activity">
    <reaction evidence="1 6">
        <text>The enzyme specifically hydrolyzes (1-&gt;4)-beta-D-galactosidic linkages in type I arabinogalactans.</text>
        <dbReference type="EC" id="3.2.1.89"/>
    </reaction>
</comment>
<comment type="similarity">
    <text evidence="2 6">Belongs to the glycosyl hydrolase 53 family.</text>
</comment>
<dbReference type="InterPro" id="IPR017853">
    <property type="entry name" value="GH"/>
</dbReference>
<feature type="chain" id="PRO_5011827817" description="Arabinogalactan endo-beta-1,4-galactanase" evidence="6">
    <location>
        <begin position="23"/>
        <end position="398"/>
    </location>
</feature>
<keyword evidence="8" id="KW-1185">Reference proteome</keyword>
<organism evidence="7 8">
    <name type="scientific">Cryoendolithus antarcticus</name>
    <dbReference type="NCBI Taxonomy" id="1507870"/>
    <lineage>
        <taxon>Eukaryota</taxon>
        <taxon>Fungi</taxon>
        <taxon>Dikarya</taxon>
        <taxon>Ascomycota</taxon>
        <taxon>Pezizomycotina</taxon>
        <taxon>Dothideomycetes</taxon>
        <taxon>Dothideomycetidae</taxon>
        <taxon>Cladosporiales</taxon>
        <taxon>Cladosporiaceae</taxon>
        <taxon>Cryoendolithus</taxon>
    </lineage>
</organism>
<dbReference type="PANTHER" id="PTHR34983">
    <property type="entry name" value="ARABINOGALACTAN ENDO-BETA-1,4-GALACTANASE A"/>
    <property type="match status" value="1"/>
</dbReference>
<dbReference type="Gene3D" id="3.20.20.80">
    <property type="entry name" value="Glycosidases"/>
    <property type="match status" value="1"/>
</dbReference>
<dbReference type="GO" id="GO:0045490">
    <property type="term" value="P:pectin catabolic process"/>
    <property type="evidence" value="ECO:0007669"/>
    <property type="project" value="TreeGrafter"/>
</dbReference>
<dbReference type="Pfam" id="PF07745">
    <property type="entry name" value="Glyco_hydro_53"/>
    <property type="match status" value="1"/>
</dbReference>
<dbReference type="SUPFAM" id="SSF51445">
    <property type="entry name" value="(Trans)glycosidases"/>
    <property type="match status" value="1"/>
</dbReference>
<evidence type="ECO:0000313" key="7">
    <source>
        <dbReference type="EMBL" id="OQO06654.1"/>
    </source>
</evidence>
<dbReference type="STRING" id="1507870.A0A1V8T5S7"/>
<evidence type="ECO:0000256" key="4">
    <source>
        <dbReference type="ARBA" id="ARBA00022801"/>
    </source>
</evidence>
<comment type="caution">
    <text evidence="7">The sequence shown here is derived from an EMBL/GenBank/DDBJ whole genome shotgun (WGS) entry which is preliminary data.</text>
</comment>
<sequence>MFSTFALKAFAALCLLTSTVTSLPNGHPNHSPKPFFYAGHDLSSLKIEEDGGFIYKDTARGNATRPVEDILGDGGMNTVRLRLWVNPVVPFDDGYYETYNLDYVTTVAQRFSKKGYKIYLDYHFSDYWADPNKQARPVAWPTTVPALAATLRQYVSSTLLHLHANGVDPALVSLGNEIRHGLLWPQGYVDVDTQPRSALNKNFTDLATLWAASRQGVRDAVKQGAEKPTIMIHIDDGYNVTLQQRWFSALTSSGKVKTSDWDVFGFSFYPFYGTAATFANLKTTLDTISKQYGKPVHVAETDWPAMCTNETGTAPELSEPSVPASVPGQLEWVHTIIDIVKAVPHGLGQGVHYWEPAWLNNTGLGSACQDAILFRPDFSQWPKVTGYSRESVNIFKNI</sequence>
<dbReference type="EMBL" id="NAJO01000016">
    <property type="protein sequence ID" value="OQO06654.1"/>
    <property type="molecule type" value="Genomic_DNA"/>
</dbReference>
<dbReference type="GO" id="GO:0031218">
    <property type="term" value="F:arabinogalactan endo-1,4-beta-galactosidase activity"/>
    <property type="evidence" value="ECO:0007669"/>
    <property type="project" value="UniProtKB-EC"/>
</dbReference>
<name>A0A1V8T5S7_9PEZI</name>